<feature type="region of interest" description="Disordered" evidence="5">
    <location>
        <begin position="183"/>
        <end position="299"/>
    </location>
</feature>
<proteinExistence type="predicted"/>
<dbReference type="InterPro" id="IPR003689">
    <property type="entry name" value="ZIP"/>
</dbReference>
<feature type="compositionally biased region" description="Polar residues" evidence="5">
    <location>
        <begin position="184"/>
        <end position="194"/>
    </location>
</feature>
<evidence type="ECO:0000313" key="8">
    <source>
        <dbReference type="Proteomes" id="UP000799767"/>
    </source>
</evidence>
<name>A0A6A6PRC9_9PEZI</name>
<keyword evidence="4 6" id="KW-0472">Membrane</keyword>
<dbReference type="GeneID" id="54478236"/>
<dbReference type="PANTHER" id="PTHR11040:SF60">
    <property type="entry name" value="FAMILY ZINC TRANSPORTER, PUTATIVE (AFU_ORTHOLOGUE AFUA_8G04010)-RELATED"/>
    <property type="match status" value="1"/>
</dbReference>
<evidence type="ECO:0000256" key="5">
    <source>
        <dbReference type="SAM" id="MobiDB-lite"/>
    </source>
</evidence>
<dbReference type="RefSeq" id="XP_033588926.1">
    <property type="nucleotide sequence ID" value="XM_033737234.1"/>
</dbReference>
<evidence type="ECO:0000256" key="4">
    <source>
        <dbReference type="ARBA" id="ARBA00023136"/>
    </source>
</evidence>
<protein>
    <submittedName>
        <fullName evidence="7">Zinc/iron permease</fullName>
    </submittedName>
</protein>
<feature type="transmembrane region" description="Helical" evidence="6">
    <location>
        <begin position="404"/>
        <end position="429"/>
    </location>
</feature>
<dbReference type="OrthoDB" id="448280at2759"/>
<feature type="transmembrane region" description="Helical" evidence="6">
    <location>
        <begin position="80"/>
        <end position="102"/>
    </location>
</feature>
<dbReference type="GO" id="GO:0005385">
    <property type="term" value="F:zinc ion transmembrane transporter activity"/>
    <property type="evidence" value="ECO:0007669"/>
    <property type="project" value="TreeGrafter"/>
</dbReference>
<sequence length="468" mass="50309">MTQDASLNSVASLPIHLLHAEITRRQDAGERPACGSGTAIRGYNTSLHVFALFLILALSTFACSFPVIARRFPTLPVPSYTLFLSRHFGTGVLIATAFVHLLPTAYVNLMDPCLPPFWNKDYPPMAGFVAMLSVMTVVGIEMIFASKGAAHSHAVDLEHLRADAGHTDAGETRRSGSFRAFRQVPSQENGQGYEQLQPPRSPYSDAPGSVDKPLPPPPPPAKDDNDREDEGDNDDSDLDLDELDPETSDTQPLTSHRSIQRTSSLSTANGHTKPKPPSRNVSFAEPIESPIPPSPTSALPAKTQEQRLVLQCLLLEAGILFHSVFIGMALSVTTGPAFIVLLIAISFHQTFEGLALGSRIAAIESFSTTSFKPWLMSLLYGITTPIGQAIGLAVHTLYDPASEFGLLMVGIVNAISAGLLLYAGLVQLLAEDFLSDRSYVDLKGRRRVEACAAVVCGSMLMSIVGAFA</sequence>
<feature type="transmembrane region" description="Helical" evidence="6">
    <location>
        <begin position="308"/>
        <end position="330"/>
    </location>
</feature>
<dbReference type="Pfam" id="PF02535">
    <property type="entry name" value="Zip"/>
    <property type="match status" value="1"/>
</dbReference>
<feature type="compositionally biased region" description="Polar residues" evidence="5">
    <location>
        <begin position="248"/>
        <end position="270"/>
    </location>
</feature>
<evidence type="ECO:0000313" key="7">
    <source>
        <dbReference type="EMBL" id="KAF2482356.1"/>
    </source>
</evidence>
<dbReference type="EMBL" id="MU001636">
    <property type="protein sequence ID" value="KAF2482356.1"/>
    <property type="molecule type" value="Genomic_DNA"/>
</dbReference>
<keyword evidence="3 6" id="KW-1133">Transmembrane helix</keyword>
<keyword evidence="2 6" id="KW-0812">Transmembrane</keyword>
<feature type="transmembrane region" description="Helical" evidence="6">
    <location>
        <begin position="336"/>
        <end position="357"/>
    </location>
</feature>
<feature type="compositionally biased region" description="Acidic residues" evidence="5">
    <location>
        <begin position="226"/>
        <end position="247"/>
    </location>
</feature>
<comment type="subcellular location">
    <subcellularLocation>
        <location evidence="1">Membrane</location>
        <topology evidence="1">Multi-pass membrane protein</topology>
    </subcellularLocation>
</comment>
<evidence type="ECO:0000256" key="2">
    <source>
        <dbReference type="ARBA" id="ARBA00022692"/>
    </source>
</evidence>
<feature type="transmembrane region" description="Helical" evidence="6">
    <location>
        <begin position="47"/>
        <end position="68"/>
    </location>
</feature>
<reference evidence="7" key="1">
    <citation type="journal article" date="2020" name="Stud. Mycol.">
        <title>101 Dothideomycetes genomes: a test case for predicting lifestyles and emergence of pathogens.</title>
        <authorList>
            <person name="Haridas S."/>
            <person name="Albert R."/>
            <person name="Binder M."/>
            <person name="Bloem J."/>
            <person name="Labutti K."/>
            <person name="Salamov A."/>
            <person name="Andreopoulos B."/>
            <person name="Baker S."/>
            <person name="Barry K."/>
            <person name="Bills G."/>
            <person name="Bluhm B."/>
            <person name="Cannon C."/>
            <person name="Castanera R."/>
            <person name="Culley D."/>
            <person name="Daum C."/>
            <person name="Ezra D."/>
            <person name="Gonzalez J."/>
            <person name="Henrissat B."/>
            <person name="Kuo A."/>
            <person name="Liang C."/>
            <person name="Lipzen A."/>
            <person name="Lutzoni F."/>
            <person name="Magnuson J."/>
            <person name="Mondo S."/>
            <person name="Nolan M."/>
            <person name="Ohm R."/>
            <person name="Pangilinan J."/>
            <person name="Park H.-J."/>
            <person name="Ramirez L."/>
            <person name="Alfaro M."/>
            <person name="Sun H."/>
            <person name="Tritt A."/>
            <person name="Yoshinaga Y."/>
            <person name="Zwiers L.-H."/>
            <person name="Turgeon B."/>
            <person name="Goodwin S."/>
            <person name="Spatafora J."/>
            <person name="Crous P."/>
            <person name="Grigoriev I."/>
        </authorList>
    </citation>
    <scope>NUCLEOTIDE SEQUENCE</scope>
    <source>
        <strain evidence="7">CBS 113389</strain>
    </source>
</reference>
<keyword evidence="8" id="KW-1185">Reference proteome</keyword>
<evidence type="ECO:0000256" key="6">
    <source>
        <dbReference type="SAM" id="Phobius"/>
    </source>
</evidence>
<dbReference type="Proteomes" id="UP000799767">
    <property type="component" value="Unassembled WGS sequence"/>
</dbReference>
<dbReference type="GO" id="GO:0005886">
    <property type="term" value="C:plasma membrane"/>
    <property type="evidence" value="ECO:0007669"/>
    <property type="project" value="TreeGrafter"/>
</dbReference>
<accession>A0A6A6PRC9</accession>
<dbReference type="AlphaFoldDB" id="A0A6A6PRC9"/>
<evidence type="ECO:0000256" key="1">
    <source>
        <dbReference type="ARBA" id="ARBA00004141"/>
    </source>
</evidence>
<dbReference type="PANTHER" id="PTHR11040">
    <property type="entry name" value="ZINC/IRON TRANSPORTER"/>
    <property type="match status" value="1"/>
</dbReference>
<feature type="transmembrane region" description="Helical" evidence="6">
    <location>
        <begin position="450"/>
        <end position="467"/>
    </location>
</feature>
<feature type="transmembrane region" description="Helical" evidence="6">
    <location>
        <begin position="378"/>
        <end position="398"/>
    </location>
</feature>
<organism evidence="7 8">
    <name type="scientific">Neohortaea acidophila</name>
    <dbReference type="NCBI Taxonomy" id="245834"/>
    <lineage>
        <taxon>Eukaryota</taxon>
        <taxon>Fungi</taxon>
        <taxon>Dikarya</taxon>
        <taxon>Ascomycota</taxon>
        <taxon>Pezizomycotina</taxon>
        <taxon>Dothideomycetes</taxon>
        <taxon>Dothideomycetidae</taxon>
        <taxon>Mycosphaerellales</taxon>
        <taxon>Teratosphaeriaceae</taxon>
        <taxon>Neohortaea</taxon>
    </lineage>
</organism>
<feature type="transmembrane region" description="Helical" evidence="6">
    <location>
        <begin position="122"/>
        <end position="144"/>
    </location>
</feature>
<evidence type="ECO:0000256" key="3">
    <source>
        <dbReference type="ARBA" id="ARBA00022989"/>
    </source>
</evidence>
<gene>
    <name evidence="7" type="ORF">BDY17DRAFT_324644</name>
</gene>